<dbReference type="Pfam" id="PF12536">
    <property type="entry name" value="DUF3734"/>
    <property type="match status" value="1"/>
</dbReference>
<dbReference type="InterPro" id="IPR021095">
    <property type="entry name" value="DUF3734"/>
</dbReference>
<dbReference type="InterPro" id="IPR016035">
    <property type="entry name" value="Acyl_Trfase/lysoPLipase"/>
</dbReference>
<keyword evidence="8" id="KW-1185">Reference proteome</keyword>
<dbReference type="Proteomes" id="UP000254476">
    <property type="component" value="Unassembled WGS sequence"/>
</dbReference>
<dbReference type="EMBL" id="UGOB01000001">
    <property type="protein sequence ID" value="STX45202.1"/>
    <property type="molecule type" value="Genomic_DNA"/>
</dbReference>
<keyword evidence="3 4" id="KW-0443">Lipid metabolism</keyword>
<dbReference type="Proteomes" id="UP000054691">
    <property type="component" value="Unassembled WGS sequence"/>
</dbReference>
<dbReference type="GO" id="GO:0016042">
    <property type="term" value="P:lipid catabolic process"/>
    <property type="evidence" value="ECO:0007669"/>
    <property type="project" value="UniProtKB-UniRule"/>
</dbReference>
<feature type="short sequence motif" description="DGA/G" evidence="4">
    <location>
        <begin position="187"/>
        <end position="189"/>
    </location>
</feature>
<dbReference type="InterPro" id="IPR002641">
    <property type="entry name" value="PNPLA_dom"/>
</dbReference>
<keyword evidence="1 4" id="KW-0378">Hydrolase</keyword>
<dbReference type="SUPFAM" id="SSF52151">
    <property type="entry name" value="FabD/lysophospholipase-like"/>
    <property type="match status" value="1"/>
</dbReference>
<evidence type="ECO:0000313" key="9">
    <source>
        <dbReference type="Proteomes" id="UP000254476"/>
    </source>
</evidence>
<protein>
    <submittedName>
        <fullName evidence="7">Ferredoxin reductase</fullName>
    </submittedName>
    <submittedName>
        <fullName evidence="6">Phospholipase, patatin family</fullName>
    </submittedName>
</protein>
<evidence type="ECO:0000256" key="1">
    <source>
        <dbReference type="ARBA" id="ARBA00022801"/>
    </source>
</evidence>
<evidence type="ECO:0000313" key="6">
    <source>
        <dbReference type="EMBL" id="KTD06384.1"/>
    </source>
</evidence>
<feature type="short sequence motif" description="GXGXXG" evidence="4">
    <location>
        <begin position="13"/>
        <end position="18"/>
    </location>
</feature>
<evidence type="ECO:0000256" key="4">
    <source>
        <dbReference type="PROSITE-ProRule" id="PRU01161"/>
    </source>
</evidence>
<dbReference type="PANTHER" id="PTHR14226:SF57">
    <property type="entry name" value="BLR7027 PROTEIN"/>
    <property type="match status" value="1"/>
</dbReference>
<dbReference type="EMBL" id="LNYE01000029">
    <property type="protein sequence ID" value="KTD06384.1"/>
    <property type="molecule type" value="Genomic_DNA"/>
</dbReference>
<evidence type="ECO:0000313" key="7">
    <source>
        <dbReference type="EMBL" id="STX45202.1"/>
    </source>
</evidence>
<evidence type="ECO:0000259" key="5">
    <source>
        <dbReference type="PROSITE" id="PS51635"/>
    </source>
</evidence>
<reference evidence="6 8" key="1">
    <citation type="submission" date="2015-11" db="EMBL/GenBank/DDBJ databases">
        <title>Genomic analysis of 38 Legionella species identifies large and diverse effector repertoires.</title>
        <authorList>
            <person name="Burstein D."/>
            <person name="Amaro F."/>
            <person name="Zusman T."/>
            <person name="Lifshitz Z."/>
            <person name="Cohen O."/>
            <person name="Gilbert J.A."/>
            <person name="Pupko T."/>
            <person name="Shuman H.A."/>
            <person name="Segal G."/>
        </authorList>
    </citation>
    <scope>NUCLEOTIDE SEQUENCE [LARGE SCALE GENOMIC DNA]</scope>
    <source>
        <strain evidence="6 8">Lyon 8420412</strain>
    </source>
</reference>
<dbReference type="STRING" id="45066.Lgra_3161"/>
<sequence length="334" mass="37809">MDNMKQTGMVLQGGGALGAYEFGALKRLYENPQFSLDIVSGVSIGAINAVTLVGAKDEPIATLEAIWEEFTLFSPFLNDKLASYLALFGNPSFFYPRSDYWNLADWTSFYFTKPLQQLLEKYIDFKKVNNTSIRLILTATDIATGKVKTFTNQGNDRTEITPLHVLASGSLPPGFPMTLIKNTHYWDGGLFENTPLSPVLECLDPNPAVEKQIIVINLFPSQGKIPTNMIDVFDRIFEIQFANKIRFNKELTEKINEYIEVINEIEKIIPTNSSIKQMPGYQRLINYKYIENILYIENKDPENVNAPFDFSSNTIRKRIAAGYRDAEKALISIN</sequence>
<evidence type="ECO:0000256" key="2">
    <source>
        <dbReference type="ARBA" id="ARBA00022963"/>
    </source>
</evidence>
<organism evidence="7 9">
    <name type="scientific">Legionella gratiana</name>
    <dbReference type="NCBI Taxonomy" id="45066"/>
    <lineage>
        <taxon>Bacteria</taxon>
        <taxon>Pseudomonadati</taxon>
        <taxon>Pseudomonadota</taxon>
        <taxon>Gammaproteobacteria</taxon>
        <taxon>Legionellales</taxon>
        <taxon>Legionellaceae</taxon>
        <taxon>Legionella</taxon>
    </lineage>
</organism>
<evidence type="ECO:0000256" key="3">
    <source>
        <dbReference type="ARBA" id="ARBA00023098"/>
    </source>
</evidence>
<gene>
    <name evidence="6" type="ORF">Lgra_3161</name>
    <name evidence="7" type="ORF">NCTC12388_01931</name>
</gene>
<proteinExistence type="predicted"/>
<feature type="active site" description="Nucleophile" evidence="4">
    <location>
        <position position="43"/>
    </location>
</feature>
<evidence type="ECO:0000313" key="8">
    <source>
        <dbReference type="Proteomes" id="UP000054691"/>
    </source>
</evidence>
<accession>A0A378JBM1</accession>
<keyword evidence="2 4" id="KW-0442">Lipid degradation</keyword>
<dbReference type="PANTHER" id="PTHR14226">
    <property type="entry name" value="NEUROPATHY TARGET ESTERASE/SWISS CHEESE D.MELANOGASTER"/>
    <property type="match status" value="1"/>
</dbReference>
<dbReference type="Pfam" id="PF01734">
    <property type="entry name" value="Patatin"/>
    <property type="match status" value="1"/>
</dbReference>
<dbReference type="AlphaFoldDB" id="A0A378JBM1"/>
<reference evidence="7 9" key="2">
    <citation type="submission" date="2018-06" db="EMBL/GenBank/DDBJ databases">
        <authorList>
            <consortium name="Pathogen Informatics"/>
            <person name="Doyle S."/>
        </authorList>
    </citation>
    <scope>NUCLEOTIDE SEQUENCE [LARGE SCALE GENOMIC DNA]</scope>
    <source>
        <strain evidence="7 9">NCTC12388</strain>
    </source>
</reference>
<feature type="short sequence motif" description="GXSXG" evidence="4">
    <location>
        <begin position="41"/>
        <end position="45"/>
    </location>
</feature>
<name>A0A378JBM1_9GAMM</name>
<dbReference type="Gene3D" id="3.40.1090.10">
    <property type="entry name" value="Cytosolic phospholipase A2 catalytic domain"/>
    <property type="match status" value="2"/>
</dbReference>
<feature type="domain" description="PNPLA" evidence="5">
    <location>
        <begin position="9"/>
        <end position="200"/>
    </location>
</feature>
<dbReference type="CDD" id="cd07209">
    <property type="entry name" value="Pat_hypo_Ecoli_Z1214_like"/>
    <property type="match status" value="1"/>
</dbReference>
<feature type="active site" description="Proton acceptor" evidence="4">
    <location>
        <position position="187"/>
    </location>
</feature>
<dbReference type="PROSITE" id="PS51635">
    <property type="entry name" value="PNPLA"/>
    <property type="match status" value="1"/>
</dbReference>
<dbReference type="GO" id="GO:0016787">
    <property type="term" value="F:hydrolase activity"/>
    <property type="evidence" value="ECO:0007669"/>
    <property type="project" value="UniProtKB-UniRule"/>
</dbReference>
<dbReference type="InterPro" id="IPR050301">
    <property type="entry name" value="NTE"/>
</dbReference>